<reference evidence="1 2" key="1">
    <citation type="submission" date="2018-09" db="EMBL/GenBank/DDBJ databases">
        <title>Genomic investigation of the strawberry pathogen Phytophthora fragariae indicates pathogenicity is determined by transcriptional variation in three key races.</title>
        <authorList>
            <person name="Adams T.M."/>
            <person name="Armitage A.D."/>
            <person name="Sobczyk M.K."/>
            <person name="Bates H.J."/>
            <person name="Dunwell J.M."/>
            <person name="Nellist C.F."/>
            <person name="Harrison R.J."/>
        </authorList>
    </citation>
    <scope>NUCLEOTIDE SEQUENCE [LARGE SCALE GENOMIC DNA]</scope>
    <source>
        <strain evidence="1 2">SCRP324</strain>
    </source>
</reference>
<evidence type="ECO:0000313" key="1">
    <source>
        <dbReference type="EMBL" id="KAE8951563.1"/>
    </source>
</evidence>
<comment type="caution">
    <text evidence="1">The sequence shown here is derived from an EMBL/GenBank/DDBJ whole genome shotgun (WGS) entry which is preliminary data.</text>
</comment>
<dbReference type="Proteomes" id="UP000435112">
    <property type="component" value="Unassembled WGS sequence"/>
</dbReference>
<name>A0A6A3G3F9_9STRA</name>
<feature type="non-terminal residue" evidence="1">
    <location>
        <position position="1"/>
    </location>
</feature>
<proteinExistence type="predicted"/>
<sequence>AVKLDLGLKGAASSAHSAVVFGKDVAQVLKGKENAVKAATKKVKTKQPPAECAATKAAKNL</sequence>
<evidence type="ECO:0000313" key="2">
    <source>
        <dbReference type="Proteomes" id="UP000435112"/>
    </source>
</evidence>
<dbReference type="AlphaFoldDB" id="A0A6A3G3F9"/>
<dbReference type="EMBL" id="QXFU01012495">
    <property type="protein sequence ID" value="KAE8951563.1"/>
    <property type="molecule type" value="Genomic_DNA"/>
</dbReference>
<gene>
    <name evidence="1" type="ORF">PR002_g32942</name>
</gene>
<organism evidence="1 2">
    <name type="scientific">Phytophthora rubi</name>
    <dbReference type="NCBI Taxonomy" id="129364"/>
    <lineage>
        <taxon>Eukaryota</taxon>
        <taxon>Sar</taxon>
        <taxon>Stramenopiles</taxon>
        <taxon>Oomycota</taxon>
        <taxon>Peronosporomycetes</taxon>
        <taxon>Peronosporales</taxon>
        <taxon>Peronosporaceae</taxon>
        <taxon>Phytophthora</taxon>
    </lineage>
</organism>
<protein>
    <submittedName>
        <fullName evidence="1">Uncharacterized protein</fullName>
    </submittedName>
</protein>
<accession>A0A6A3G3F9</accession>